<protein>
    <recommendedName>
        <fullName evidence="5">Concanavalin A-like lectin/glucanase</fullName>
    </recommendedName>
</protein>
<evidence type="ECO:0008006" key="5">
    <source>
        <dbReference type="Google" id="ProtNLM"/>
    </source>
</evidence>
<dbReference type="CDD" id="cd13426">
    <property type="entry name" value="Peptidase_G1"/>
    <property type="match status" value="1"/>
</dbReference>
<dbReference type="InterPro" id="IPR000250">
    <property type="entry name" value="Peptidase_G1"/>
</dbReference>
<dbReference type="GO" id="GO:0070007">
    <property type="term" value="F:glutamic-type endopeptidase activity"/>
    <property type="evidence" value="ECO:0007669"/>
    <property type="project" value="InterPro"/>
</dbReference>
<evidence type="ECO:0000313" key="3">
    <source>
        <dbReference type="EMBL" id="CEJ81589.1"/>
    </source>
</evidence>
<feature type="signal peptide" evidence="2">
    <location>
        <begin position="1"/>
        <end position="16"/>
    </location>
</feature>
<gene>
    <name evidence="3" type="ORF">VHEMI01709</name>
</gene>
<evidence type="ECO:0000256" key="2">
    <source>
        <dbReference type="SAM" id="SignalP"/>
    </source>
</evidence>
<proteinExistence type="predicted"/>
<dbReference type="InterPro" id="IPR038656">
    <property type="entry name" value="Peptidase_G1_sf"/>
</dbReference>
<dbReference type="PRINTS" id="PR00977">
    <property type="entry name" value="SCYTLDPTASE"/>
</dbReference>
<dbReference type="Gene3D" id="2.60.120.700">
    <property type="entry name" value="Peptidase G1"/>
    <property type="match status" value="1"/>
</dbReference>
<keyword evidence="2" id="KW-0732">Signal</keyword>
<evidence type="ECO:0000313" key="4">
    <source>
        <dbReference type="Proteomes" id="UP000039046"/>
    </source>
</evidence>
<keyword evidence="4" id="KW-1185">Reference proteome</keyword>
<sequence length="241" mass="25263">MKYALALSSIISAVVAVPAMLEHEAPMQSRPMDAVAKHGDNSYTQVSNNWSGIVQKGTGLNHITGTFTVPSVTGPDGSGASFWVGIDGTNGCNSLMQAGITADAGGSTYAWYEWYSEPAYNYNLAVKAGDVVRVTVDATSTTTGTTTTENLTTGKKASHKFTSGPGPLCEQNAEWVVEAYSRNGKTITLANYDTVTFSKAVASGSSGTYDGSTGESYELHQNSKTVSKCSGSSGDIVCKYQ</sequence>
<reference evidence="3 4" key="1">
    <citation type="journal article" date="2015" name="Genome Announc.">
        <title>Draft Genome Sequence and Gene Annotation of the Entomopathogenic Fungus Verticillium hemipterigenum.</title>
        <authorList>
            <person name="Horn F."/>
            <person name="Habel A."/>
            <person name="Scharf D.H."/>
            <person name="Dworschak J."/>
            <person name="Brakhage A.A."/>
            <person name="Guthke R."/>
            <person name="Hertweck C."/>
            <person name="Linde J."/>
        </authorList>
    </citation>
    <scope>NUCLEOTIDE SEQUENCE [LARGE SCALE GENOMIC DNA]</scope>
</reference>
<dbReference type="PANTHER" id="PTHR37536:SF1">
    <property type="entry name" value="ASPERGILLOPEPSIN, PUTAITVE (AFU_ORTHOLOGUE AFUA_7G01200)"/>
    <property type="match status" value="1"/>
</dbReference>
<dbReference type="SUPFAM" id="SSF49899">
    <property type="entry name" value="Concanavalin A-like lectins/glucanases"/>
    <property type="match status" value="1"/>
</dbReference>
<name>A0A0A1T8B5_9HYPO</name>
<feature type="active site" description="Proton acceptor" evidence="1">
    <location>
        <position position="178"/>
    </location>
</feature>
<accession>A0A0A1T8B5</accession>
<organism evidence="3 4">
    <name type="scientific">[Torrubiella] hemipterigena</name>
    <dbReference type="NCBI Taxonomy" id="1531966"/>
    <lineage>
        <taxon>Eukaryota</taxon>
        <taxon>Fungi</taxon>
        <taxon>Dikarya</taxon>
        <taxon>Ascomycota</taxon>
        <taxon>Pezizomycotina</taxon>
        <taxon>Sordariomycetes</taxon>
        <taxon>Hypocreomycetidae</taxon>
        <taxon>Hypocreales</taxon>
        <taxon>Clavicipitaceae</taxon>
        <taxon>Clavicipitaceae incertae sedis</taxon>
        <taxon>'Torrubiella' clade</taxon>
    </lineage>
</organism>
<dbReference type="STRING" id="1531966.A0A0A1T8B5"/>
<feature type="chain" id="PRO_5001989945" description="Concanavalin A-like lectin/glucanase" evidence="2">
    <location>
        <begin position="17"/>
        <end position="241"/>
    </location>
</feature>
<dbReference type="PANTHER" id="PTHR37536">
    <property type="entry name" value="PUTATIVE (AFU_ORTHOLOGUE AFUA_3G02970)-RELATED"/>
    <property type="match status" value="1"/>
</dbReference>
<dbReference type="HOGENOM" id="CLU_066466_1_0_1"/>
<dbReference type="OrthoDB" id="2862635at2759"/>
<dbReference type="InterPro" id="IPR013320">
    <property type="entry name" value="ConA-like_dom_sf"/>
</dbReference>
<dbReference type="EMBL" id="CDHN01000001">
    <property type="protein sequence ID" value="CEJ81589.1"/>
    <property type="molecule type" value="Genomic_DNA"/>
</dbReference>
<dbReference type="Pfam" id="PF01828">
    <property type="entry name" value="Peptidase_A4"/>
    <property type="match status" value="1"/>
</dbReference>
<evidence type="ECO:0000256" key="1">
    <source>
        <dbReference type="PIRSR" id="PIRSR600250-50"/>
    </source>
</evidence>
<dbReference type="Proteomes" id="UP000039046">
    <property type="component" value="Unassembled WGS sequence"/>
</dbReference>
<dbReference type="AlphaFoldDB" id="A0A0A1T8B5"/>
<dbReference type="GO" id="GO:0006508">
    <property type="term" value="P:proteolysis"/>
    <property type="evidence" value="ECO:0007669"/>
    <property type="project" value="InterPro"/>
</dbReference>